<dbReference type="PANTHER" id="PTHR11727">
    <property type="entry name" value="DIMETHYLADENOSINE TRANSFERASE"/>
    <property type="match status" value="1"/>
</dbReference>
<keyword evidence="7" id="KW-0809">Transit peptide</keyword>
<keyword evidence="3 11" id="KW-0489">Methyltransferase</keyword>
<evidence type="ECO:0000256" key="11">
    <source>
        <dbReference type="PROSITE-ProRule" id="PRU01026"/>
    </source>
</evidence>
<evidence type="ECO:0000313" key="15">
    <source>
        <dbReference type="Proteomes" id="UP001374579"/>
    </source>
</evidence>
<keyword evidence="8" id="KW-0805">Transcription regulation</keyword>
<accession>A0AAN9GDW6</accession>
<proteinExistence type="inferred from homology"/>
<dbReference type="EC" id="2.1.1.-" evidence="12"/>
<evidence type="ECO:0000256" key="12">
    <source>
        <dbReference type="RuleBase" id="RU362106"/>
    </source>
</evidence>
<dbReference type="PIRSF" id="PIRSF027833">
    <property type="entry name" value="MtTFB2"/>
    <property type="match status" value="1"/>
</dbReference>
<feature type="binding site" evidence="11">
    <location>
        <position position="138"/>
    </location>
    <ligand>
        <name>S-adenosyl-L-methionine</name>
        <dbReference type="ChEBI" id="CHEBI:59789"/>
    </ligand>
</feature>
<evidence type="ECO:0000256" key="2">
    <source>
        <dbReference type="ARBA" id="ARBA00022552"/>
    </source>
</evidence>
<keyword evidence="5 11" id="KW-0949">S-adenosyl-L-methionine</keyword>
<evidence type="ECO:0000256" key="3">
    <source>
        <dbReference type="ARBA" id="ARBA00022603"/>
    </source>
</evidence>
<dbReference type="InterPro" id="IPR029063">
    <property type="entry name" value="SAM-dependent_MTases_sf"/>
</dbReference>
<evidence type="ECO:0000256" key="5">
    <source>
        <dbReference type="ARBA" id="ARBA00022691"/>
    </source>
</evidence>
<comment type="caution">
    <text evidence="11">Lacks conserved residue(s) required for the propagation of feature annotation.</text>
</comment>
<dbReference type="GO" id="GO:0000179">
    <property type="term" value="F:rRNA (adenine-N6,N6-)-dimethyltransferase activity"/>
    <property type="evidence" value="ECO:0007669"/>
    <property type="project" value="UniProtKB-UniRule"/>
</dbReference>
<keyword evidence="2 12" id="KW-0698">rRNA processing</keyword>
<evidence type="ECO:0000256" key="10">
    <source>
        <dbReference type="ARBA" id="ARBA00023163"/>
    </source>
</evidence>
<protein>
    <recommendedName>
        <fullName evidence="12">rRNA adenine N(6)-methyltransferase</fullName>
        <ecNumber evidence="12">2.1.1.-</ecNumber>
    </recommendedName>
</protein>
<dbReference type="EMBL" id="JBAMIC010000008">
    <property type="protein sequence ID" value="KAK7104059.1"/>
    <property type="molecule type" value="Genomic_DNA"/>
</dbReference>
<dbReference type="Proteomes" id="UP001374579">
    <property type="component" value="Unassembled WGS sequence"/>
</dbReference>
<name>A0AAN9GDW6_9CAEN</name>
<keyword evidence="9" id="KW-0496">Mitochondrion</keyword>
<feature type="binding site" evidence="11">
    <location>
        <position position="112"/>
    </location>
    <ligand>
        <name>S-adenosyl-L-methionine</name>
        <dbReference type="ChEBI" id="CHEBI:59789"/>
    </ligand>
</feature>
<comment type="caution">
    <text evidence="14">The sequence shown here is derived from an EMBL/GenBank/DDBJ whole genome shotgun (WGS) entry which is preliminary data.</text>
</comment>
<gene>
    <name evidence="14" type="ORF">V1264_018833</name>
</gene>
<comment type="similarity">
    <text evidence="11 12">Belongs to the class I-like SAM-binding methyltransferase superfamily. rRNA adenine N(6)-methyltransferase family.</text>
</comment>
<evidence type="ECO:0000313" key="14">
    <source>
        <dbReference type="EMBL" id="KAK7104059.1"/>
    </source>
</evidence>
<keyword evidence="15" id="KW-1185">Reference proteome</keyword>
<dbReference type="SUPFAM" id="SSF53335">
    <property type="entry name" value="S-adenosyl-L-methionine-dependent methyltransferases"/>
    <property type="match status" value="1"/>
</dbReference>
<keyword evidence="6 11" id="KW-0694">RNA-binding</keyword>
<feature type="binding site" evidence="11">
    <location>
        <position position="62"/>
    </location>
    <ligand>
        <name>S-adenosyl-L-methionine</name>
        <dbReference type="ChEBI" id="CHEBI:59789"/>
    </ligand>
</feature>
<reference evidence="14 15" key="1">
    <citation type="submission" date="2024-02" db="EMBL/GenBank/DDBJ databases">
        <title>Chromosome-scale genome assembly of the rough periwinkle Littorina saxatilis.</title>
        <authorList>
            <person name="De Jode A."/>
            <person name="Faria R."/>
            <person name="Formenti G."/>
            <person name="Sims Y."/>
            <person name="Smith T.P."/>
            <person name="Tracey A."/>
            <person name="Wood J.M.D."/>
            <person name="Zagrodzka Z.B."/>
            <person name="Johannesson K."/>
            <person name="Butlin R.K."/>
            <person name="Leder E.H."/>
        </authorList>
    </citation>
    <scope>NUCLEOTIDE SEQUENCE [LARGE SCALE GENOMIC DNA]</scope>
    <source>
        <strain evidence="14">Snail1</strain>
        <tissue evidence="14">Muscle</tissue>
    </source>
</reference>
<dbReference type="PANTHER" id="PTHR11727:SF13">
    <property type="entry name" value="DIMETHYLADENOSINE TRANSFERASE 2, MITOCHONDRIAL"/>
    <property type="match status" value="1"/>
</dbReference>
<dbReference type="GO" id="GO:0006391">
    <property type="term" value="P:transcription initiation at mitochondrial promoter"/>
    <property type="evidence" value="ECO:0007669"/>
    <property type="project" value="TreeGrafter"/>
</dbReference>
<dbReference type="Pfam" id="PF00398">
    <property type="entry name" value="RrnaAD"/>
    <property type="match status" value="1"/>
</dbReference>
<keyword evidence="4 11" id="KW-0808">Transferase</keyword>
<keyword evidence="10" id="KW-0804">Transcription</keyword>
<organism evidence="14 15">
    <name type="scientific">Littorina saxatilis</name>
    <dbReference type="NCBI Taxonomy" id="31220"/>
    <lineage>
        <taxon>Eukaryota</taxon>
        <taxon>Metazoa</taxon>
        <taxon>Spiralia</taxon>
        <taxon>Lophotrochozoa</taxon>
        <taxon>Mollusca</taxon>
        <taxon>Gastropoda</taxon>
        <taxon>Caenogastropoda</taxon>
        <taxon>Littorinimorpha</taxon>
        <taxon>Littorinoidea</taxon>
        <taxon>Littorinidae</taxon>
        <taxon>Littorina</taxon>
    </lineage>
</organism>
<evidence type="ECO:0000256" key="13">
    <source>
        <dbReference type="SAM" id="MobiDB-lite"/>
    </source>
</evidence>
<comment type="subcellular location">
    <subcellularLocation>
        <location evidence="1">Mitochondrion</location>
    </subcellularLocation>
</comment>
<dbReference type="GO" id="GO:0003723">
    <property type="term" value="F:RNA binding"/>
    <property type="evidence" value="ECO:0007669"/>
    <property type="project" value="UniProtKB-UniRule"/>
</dbReference>
<evidence type="ECO:0000256" key="6">
    <source>
        <dbReference type="ARBA" id="ARBA00022884"/>
    </source>
</evidence>
<dbReference type="GO" id="GO:0005759">
    <property type="term" value="C:mitochondrial matrix"/>
    <property type="evidence" value="ECO:0007669"/>
    <property type="project" value="TreeGrafter"/>
</dbReference>
<evidence type="ECO:0000256" key="7">
    <source>
        <dbReference type="ARBA" id="ARBA00022946"/>
    </source>
</evidence>
<evidence type="ECO:0000256" key="8">
    <source>
        <dbReference type="ARBA" id="ARBA00023015"/>
    </source>
</evidence>
<dbReference type="GO" id="GO:0034246">
    <property type="term" value="F:mitochondrial transcription factor activity"/>
    <property type="evidence" value="ECO:0007669"/>
    <property type="project" value="TreeGrafter"/>
</dbReference>
<dbReference type="Gene3D" id="3.40.50.150">
    <property type="entry name" value="Vaccinia Virus protein VP39"/>
    <property type="match status" value="1"/>
</dbReference>
<evidence type="ECO:0000256" key="9">
    <source>
        <dbReference type="ARBA" id="ARBA00023128"/>
    </source>
</evidence>
<evidence type="ECO:0000256" key="4">
    <source>
        <dbReference type="ARBA" id="ARBA00022679"/>
    </source>
</evidence>
<evidence type="ECO:0000256" key="1">
    <source>
        <dbReference type="ARBA" id="ARBA00004173"/>
    </source>
</evidence>
<dbReference type="InterPro" id="IPR001737">
    <property type="entry name" value="KsgA/Erm"/>
</dbReference>
<sequence length="394" mass="44868">MVALSKVLSSAQQPNVVRNVATKAKARTTEERKSRQASKIDKTAAHEKFPFLPIKASRHIYILDTALAGEIARAVTQNQEDVSVPVLEANPGTGVLTEALLKAGVNRIVLAESLKEFIPYLEDLKTFSQKIMRVYNWDYLSVWRRLAEVECPYKHHEDQMAALLPHKTWAESPPLSVVGVLADKKDNVFLHHLLYSCAREYGLFLLGRPEWFIVISPATYKHLVTVKEDKNRTSRSFSRLAIMLHLVFEIRLCAELPAWKFTPSFPEKRQKLEDDTMSPSMRYLIRLRPHVEQQLPLSQIPVFLSFLSQVMSKKKQRFIPKMEQLIPGCGIHLIMSGFSMLAVIADVSPTQYVSIFKTMQTWPEYDGSPLKQHLAESAVSESVIDDDEDSHKQD</sequence>
<dbReference type="AlphaFoldDB" id="A0AAN9GDW6"/>
<dbReference type="PROSITE" id="PS51689">
    <property type="entry name" value="SAM_RNA_A_N6_MT"/>
    <property type="match status" value="1"/>
</dbReference>
<feature type="region of interest" description="Disordered" evidence="13">
    <location>
        <begin position="374"/>
        <end position="394"/>
    </location>
</feature>